<dbReference type="OrthoDB" id="65740at2759"/>
<dbReference type="Gene3D" id="3.90.70.10">
    <property type="entry name" value="Cysteine proteinases"/>
    <property type="match status" value="1"/>
</dbReference>
<dbReference type="InterPro" id="IPR013201">
    <property type="entry name" value="Prot_inhib_I29"/>
</dbReference>
<accession>A0A6S7JWZ1</accession>
<comment type="caution">
    <text evidence="1">The sequence shown here is derived from an EMBL/GenBank/DDBJ whole genome shotgun (WGS) entry which is preliminary data.</text>
</comment>
<reference evidence="1" key="1">
    <citation type="submission" date="2020-04" db="EMBL/GenBank/DDBJ databases">
        <authorList>
            <person name="Alioto T."/>
            <person name="Alioto T."/>
            <person name="Gomez Garrido J."/>
        </authorList>
    </citation>
    <scope>NUCLEOTIDE SEQUENCE</scope>
    <source>
        <strain evidence="1">A484AB</strain>
    </source>
</reference>
<name>A0A6S7JWZ1_PARCT</name>
<organism evidence="1 2">
    <name type="scientific">Paramuricea clavata</name>
    <name type="common">Red gorgonian</name>
    <name type="synonym">Violescent sea-whip</name>
    <dbReference type="NCBI Taxonomy" id="317549"/>
    <lineage>
        <taxon>Eukaryota</taxon>
        <taxon>Metazoa</taxon>
        <taxon>Cnidaria</taxon>
        <taxon>Anthozoa</taxon>
        <taxon>Octocorallia</taxon>
        <taxon>Malacalcyonacea</taxon>
        <taxon>Plexauridae</taxon>
        <taxon>Paramuricea</taxon>
    </lineage>
</organism>
<dbReference type="EMBL" id="CACRXK020020296">
    <property type="protein sequence ID" value="CAB4034644.1"/>
    <property type="molecule type" value="Genomic_DNA"/>
</dbReference>
<dbReference type="AlphaFoldDB" id="A0A6S7JWZ1"/>
<protein>
    <submittedName>
        <fullName evidence="1">Counting factor associated D-like</fullName>
    </submittedName>
</protein>
<feature type="non-terminal residue" evidence="1">
    <location>
        <position position="252"/>
    </location>
</feature>
<proteinExistence type="predicted"/>
<evidence type="ECO:0000313" key="1">
    <source>
        <dbReference type="EMBL" id="CAB4034644.1"/>
    </source>
</evidence>
<evidence type="ECO:0000313" key="2">
    <source>
        <dbReference type="Proteomes" id="UP001152795"/>
    </source>
</evidence>
<dbReference type="InterPro" id="IPR038765">
    <property type="entry name" value="Papain-like_cys_pep_sf"/>
</dbReference>
<sequence>MYNERRGNFKGCWYRNGTRTIPIIPQPILPNIEEFEFVGIEVFEGTETSKWQHHYKTYDLNNVYTFWITNTKPPRPVKYEMKGYDSLLATHYDYYVLDYISFEEWKPNESVFELPSDLWCRNWSHKLDSHLMTNPMQEFMTSHHVDKEEHLEQLYSIFRRRHQKSYRGRMERNKRKHLFRHNLRFIHSTNRKNLNFKLSTNHMADVGDDEYIRYRGSKEERRYIDQHSNQSLINDGAFNISGVPDTLDWRDY</sequence>
<gene>
    <name evidence="1" type="ORF">PACLA_8A014821</name>
</gene>
<dbReference type="SMART" id="SM00848">
    <property type="entry name" value="Inhibitor_I29"/>
    <property type="match status" value="1"/>
</dbReference>
<dbReference type="Pfam" id="PF08246">
    <property type="entry name" value="Inhibitor_I29"/>
    <property type="match status" value="1"/>
</dbReference>
<dbReference type="SUPFAM" id="SSF54001">
    <property type="entry name" value="Cysteine proteinases"/>
    <property type="match status" value="1"/>
</dbReference>
<keyword evidence="2" id="KW-1185">Reference proteome</keyword>
<dbReference type="Proteomes" id="UP001152795">
    <property type="component" value="Unassembled WGS sequence"/>
</dbReference>